<organism evidence="6 7">
    <name type="scientific">Mucilaginibacter gilvus</name>
    <dbReference type="NCBI Taxonomy" id="2305909"/>
    <lineage>
        <taxon>Bacteria</taxon>
        <taxon>Pseudomonadati</taxon>
        <taxon>Bacteroidota</taxon>
        <taxon>Sphingobacteriia</taxon>
        <taxon>Sphingobacteriales</taxon>
        <taxon>Sphingobacteriaceae</taxon>
        <taxon>Mucilaginibacter</taxon>
    </lineage>
</organism>
<dbReference type="Proteomes" id="UP000286701">
    <property type="component" value="Unassembled WGS sequence"/>
</dbReference>
<feature type="binding site" description="distal binding residue" evidence="5">
    <location>
        <position position="71"/>
    </location>
    <ligand>
        <name>heme</name>
        <dbReference type="ChEBI" id="CHEBI:30413"/>
    </ligand>
    <ligandPart>
        <name>Fe</name>
        <dbReference type="ChEBI" id="CHEBI:18248"/>
    </ligandPart>
</feature>
<evidence type="ECO:0000313" key="6">
    <source>
        <dbReference type="EMBL" id="RWY53679.1"/>
    </source>
</evidence>
<dbReference type="SUPFAM" id="SSF46458">
    <property type="entry name" value="Globin-like"/>
    <property type="match status" value="1"/>
</dbReference>
<dbReference type="OrthoDB" id="25954at2"/>
<dbReference type="CDD" id="cd08916">
    <property type="entry name" value="TrHb3_P"/>
    <property type="match status" value="1"/>
</dbReference>
<comment type="caution">
    <text evidence="6">The sequence shown here is derived from an EMBL/GenBank/DDBJ whole genome shotgun (WGS) entry which is preliminary data.</text>
</comment>
<dbReference type="AlphaFoldDB" id="A0A444MPZ1"/>
<dbReference type="InterPro" id="IPR001486">
    <property type="entry name" value="Hemoglobin_trunc"/>
</dbReference>
<keyword evidence="7" id="KW-1185">Reference proteome</keyword>
<proteinExistence type="predicted"/>
<evidence type="ECO:0000256" key="1">
    <source>
        <dbReference type="ARBA" id="ARBA00022448"/>
    </source>
</evidence>
<sequence>MEDRPPILTIDDVKLLVDTFYERIQADALLGPVFNEVIRDNWGTHLEKMYRFWQTVLLGKHTYFGTPFPPHAKLPVEHKHFATWIALFTKTVDELFAGEKADEAKWRAGKMAEMFEYKIALFKKNPLNIQ</sequence>
<dbReference type="GO" id="GO:0019825">
    <property type="term" value="F:oxygen binding"/>
    <property type="evidence" value="ECO:0007669"/>
    <property type="project" value="InterPro"/>
</dbReference>
<evidence type="ECO:0000256" key="2">
    <source>
        <dbReference type="ARBA" id="ARBA00022617"/>
    </source>
</evidence>
<dbReference type="Gene3D" id="1.10.490.10">
    <property type="entry name" value="Globins"/>
    <property type="match status" value="1"/>
</dbReference>
<dbReference type="GO" id="GO:0046872">
    <property type="term" value="F:metal ion binding"/>
    <property type="evidence" value="ECO:0007669"/>
    <property type="project" value="UniProtKB-KW"/>
</dbReference>
<keyword evidence="2 5" id="KW-0349">Heme</keyword>
<accession>A0A444MPZ1</accession>
<keyword evidence="4 5" id="KW-0408">Iron</keyword>
<evidence type="ECO:0000256" key="5">
    <source>
        <dbReference type="PIRSR" id="PIRSR601486-1"/>
    </source>
</evidence>
<name>A0A444MPZ1_9SPHI</name>
<reference evidence="6 7" key="1">
    <citation type="submission" date="2019-01" db="EMBL/GenBank/DDBJ databases">
        <title>Mucilaginibacter antarcticum sp. nov., isolated from antarctic soil.</title>
        <authorList>
            <person name="Yan Y.-Q."/>
            <person name="Du Z.-J."/>
        </authorList>
    </citation>
    <scope>NUCLEOTIDE SEQUENCE [LARGE SCALE GENOMIC DNA]</scope>
    <source>
        <strain evidence="6 7">F01003</strain>
    </source>
</reference>
<dbReference type="RefSeq" id="WP_128533113.1">
    <property type="nucleotide sequence ID" value="NZ_SBIW01000003.1"/>
</dbReference>
<evidence type="ECO:0000313" key="7">
    <source>
        <dbReference type="Proteomes" id="UP000286701"/>
    </source>
</evidence>
<dbReference type="InterPro" id="IPR009050">
    <property type="entry name" value="Globin-like_sf"/>
</dbReference>
<dbReference type="EMBL" id="SBIW01000003">
    <property type="protein sequence ID" value="RWY53679.1"/>
    <property type="molecule type" value="Genomic_DNA"/>
</dbReference>
<keyword evidence="1" id="KW-0813">Transport</keyword>
<gene>
    <name evidence="6" type="ORF">EPL05_06295</name>
</gene>
<evidence type="ECO:0000256" key="4">
    <source>
        <dbReference type="ARBA" id="ARBA00023004"/>
    </source>
</evidence>
<dbReference type="GO" id="GO:0020037">
    <property type="term" value="F:heme binding"/>
    <property type="evidence" value="ECO:0007669"/>
    <property type="project" value="InterPro"/>
</dbReference>
<protein>
    <submittedName>
        <fullName evidence="6">Group III truncated hemoglobin</fullName>
    </submittedName>
</protein>
<keyword evidence="3 5" id="KW-0479">Metal-binding</keyword>
<dbReference type="InterPro" id="IPR012292">
    <property type="entry name" value="Globin/Proto"/>
</dbReference>
<evidence type="ECO:0000256" key="3">
    <source>
        <dbReference type="ARBA" id="ARBA00022723"/>
    </source>
</evidence>
<dbReference type="Pfam" id="PF01152">
    <property type="entry name" value="Bac_globin"/>
    <property type="match status" value="1"/>
</dbReference>